<proteinExistence type="predicted"/>
<protein>
    <submittedName>
        <fullName evidence="2">Uncharacterized protein</fullName>
    </submittedName>
</protein>
<name>S7S5G2_GLOTA</name>
<feature type="transmembrane region" description="Helical" evidence="1">
    <location>
        <begin position="183"/>
        <end position="208"/>
    </location>
</feature>
<keyword evidence="1" id="KW-1133">Transmembrane helix</keyword>
<feature type="transmembrane region" description="Helical" evidence="1">
    <location>
        <begin position="229"/>
        <end position="249"/>
    </location>
</feature>
<dbReference type="Proteomes" id="UP000030669">
    <property type="component" value="Unassembled WGS sequence"/>
</dbReference>
<feature type="transmembrane region" description="Helical" evidence="1">
    <location>
        <begin position="127"/>
        <end position="150"/>
    </location>
</feature>
<dbReference type="EMBL" id="KB469296">
    <property type="protein sequence ID" value="EPQ61214.1"/>
    <property type="molecule type" value="Genomic_DNA"/>
</dbReference>
<dbReference type="RefSeq" id="XP_007861434.1">
    <property type="nucleotide sequence ID" value="XM_007863243.1"/>
</dbReference>
<feature type="transmembrane region" description="Helical" evidence="1">
    <location>
        <begin position="19"/>
        <end position="36"/>
    </location>
</feature>
<feature type="transmembrane region" description="Helical" evidence="1">
    <location>
        <begin position="48"/>
        <end position="70"/>
    </location>
</feature>
<dbReference type="GeneID" id="19301161"/>
<feature type="transmembrane region" description="Helical" evidence="1">
    <location>
        <begin position="255"/>
        <end position="278"/>
    </location>
</feature>
<evidence type="ECO:0000313" key="2">
    <source>
        <dbReference type="EMBL" id="EPQ61214.1"/>
    </source>
</evidence>
<dbReference type="KEGG" id="gtr:GLOTRDRAFT_124944"/>
<sequence length="351" mass="38985">MGGLTTQQNYLLCICLESALYAFYVGAFGYCMRVLSTRNSGSRTNTTVTFIVVLLFFMTTAEFVIDAYVAGRFNLSDAYYDNTPHALLEHNLHDLLYCIYDGIFGINIFLADALVVWRCSVVWNKRWFIIAIPIVALIVEISLGISVLVVQGEHYLLRLHTLWGATLPDRWTQLGSLLSRLNIAYYVTTFILNAGMTILVSSRIAWVVRKVQKASGHTFGSRYIRAVRILIESGLIYAALLLLAMAFQNDTVGDIASVLLVMSTGLVPTLVLTLIALGKSTEHVMQVMDHSAVTTLDGEVLVEKQSRDEALKISATIENPVFGTNEVEAQFYHSSPGLPSQEQVLEIDLPF</sequence>
<dbReference type="AlphaFoldDB" id="S7S5G2"/>
<dbReference type="OrthoDB" id="3357408at2759"/>
<feature type="transmembrane region" description="Helical" evidence="1">
    <location>
        <begin position="94"/>
        <end position="115"/>
    </location>
</feature>
<reference evidence="2 3" key="1">
    <citation type="journal article" date="2012" name="Science">
        <title>The Paleozoic origin of enzymatic lignin decomposition reconstructed from 31 fungal genomes.</title>
        <authorList>
            <person name="Floudas D."/>
            <person name="Binder M."/>
            <person name="Riley R."/>
            <person name="Barry K."/>
            <person name="Blanchette R.A."/>
            <person name="Henrissat B."/>
            <person name="Martinez A.T."/>
            <person name="Otillar R."/>
            <person name="Spatafora J.W."/>
            <person name="Yadav J.S."/>
            <person name="Aerts A."/>
            <person name="Benoit I."/>
            <person name="Boyd A."/>
            <person name="Carlson A."/>
            <person name="Copeland A."/>
            <person name="Coutinho P.M."/>
            <person name="de Vries R.P."/>
            <person name="Ferreira P."/>
            <person name="Findley K."/>
            <person name="Foster B."/>
            <person name="Gaskell J."/>
            <person name="Glotzer D."/>
            <person name="Gorecki P."/>
            <person name="Heitman J."/>
            <person name="Hesse C."/>
            <person name="Hori C."/>
            <person name="Igarashi K."/>
            <person name="Jurgens J.A."/>
            <person name="Kallen N."/>
            <person name="Kersten P."/>
            <person name="Kohler A."/>
            <person name="Kuees U."/>
            <person name="Kumar T.K.A."/>
            <person name="Kuo A."/>
            <person name="LaButti K."/>
            <person name="Larrondo L.F."/>
            <person name="Lindquist E."/>
            <person name="Ling A."/>
            <person name="Lombard V."/>
            <person name="Lucas S."/>
            <person name="Lundell T."/>
            <person name="Martin R."/>
            <person name="McLaughlin D.J."/>
            <person name="Morgenstern I."/>
            <person name="Morin E."/>
            <person name="Murat C."/>
            <person name="Nagy L.G."/>
            <person name="Nolan M."/>
            <person name="Ohm R.A."/>
            <person name="Patyshakuliyeva A."/>
            <person name="Rokas A."/>
            <person name="Ruiz-Duenas F.J."/>
            <person name="Sabat G."/>
            <person name="Salamov A."/>
            <person name="Samejima M."/>
            <person name="Schmutz J."/>
            <person name="Slot J.C."/>
            <person name="St John F."/>
            <person name="Stenlid J."/>
            <person name="Sun H."/>
            <person name="Sun S."/>
            <person name="Syed K."/>
            <person name="Tsang A."/>
            <person name="Wiebenga A."/>
            <person name="Young D."/>
            <person name="Pisabarro A."/>
            <person name="Eastwood D.C."/>
            <person name="Martin F."/>
            <person name="Cullen D."/>
            <person name="Grigoriev I.V."/>
            <person name="Hibbett D.S."/>
        </authorList>
    </citation>
    <scope>NUCLEOTIDE SEQUENCE [LARGE SCALE GENOMIC DNA]</scope>
    <source>
        <strain evidence="2 3">ATCC 11539</strain>
    </source>
</reference>
<accession>S7S5G2</accession>
<dbReference type="HOGENOM" id="CLU_044614_3_1_1"/>
<evidence type="ECO:0000256" key="1">
    <source>
        <dbReference type="SAM" id="Phobius"/>
    </source>
</evidence>
<gene>
    <name evidence="2" type="ORF">GLOTRDRAFT_124944</name>
</gene>
<keyword evidence="1" id="KW-0472">Membrane</keyword>
<organism evidence="2 3">
    <name type="scientific">Gloeophyllum trabeum (strain ATCC 11539 / FP-39264 / Madison 617)</name>
    <name type="common">Brown rot fungus</name>
    <dbReference type="NCBI Taxonomy" id="670483"/>
    <lineage>
        <taxon>Eukaryota</taxon>
        <taxon>Fungi</taxon>
        <taxon>Dikarya</taxon>
        <taxon>Basidiomycota</taxon>
        <taxon>Agaricomycotina</taxon>
        <taxon>Agaricomycetes</taxon>
        <taxon>Gloeophyllales</taxon>
        <taxon>Gloeophyllaceae</taxon>
        <taxon>Gloeophyllum</taxon>
    </lineage>
</organism>
<keyword evidence="1" id="KW-0812">Transmembrane</keyword>
<keyword evidence="3" id="KW-1185">Reference proteome</keyword>
<evidence type="ECO:0000313" key="3">
    <source>
        <dbReference type="Proteomes" id="UP000030669"/>
    </source>
</evidence>
<dbReference type="STRING" id="670483.S7S5G2"/>